<keyword evidence="2" id="KW-0812">Transmembrane</keyword>
<organism evidence="3 4">
    <name type="scientific">Cohnella xylanilytica</name>
    <dbReference type="NCBI Taxonomy" id="557555"/>
    <lineage>
        <taxon>Bacteria</taxon>
        <taxon>Bacillati</taxon>
        <taxon>Bacillota</taxon>
        <taxon>Bacilli</taxon>
        <taxon>Bacillales</taxon>
        <taxon>Paenibacillaceae</taxon>
        <taxon>Cohnella</taxon>
    </lineage>
</organism>
<sequence length="344" mass="39199">MIQRWLRLKTWKKWTFGISGLIALIFLFLVIFFIYRVKTVDLDEIIAKHNVNTAANIEDDSDSKKDQDSNIPNLLEKPLEKANSLTDKQIDSEDAIDVAAILMNSGLSLKEMSYLTGNSTSDLTTEEKQKIRDLLLKKLSPKEIEALRSITSQYGKYLVILDPNYPIELVGVQDEKERERILKELEEKKLDQAKENASTAEPTQPVPSEKPPQKNAETNEQELLKKKLDAKYTEKFSNLQKNSQIEVDSLTEAVKDYIFKSREEGKEVTISDLQANFLSDITDAESKTDQQFEKILSEAQKEYEASSLDVSGLDTFKTQYEQSKNKARSTALSQILSVWKTSSK</sequence>
<dbReference type="AlphaFoldDB" id="A0A841U5E3"/>
<feature type="region of interest" description="Disordered" evidence="1">
    <location>
        <begin position="187"/>
        <end position="219"/>
    </location>
</feature>
<evidence type="ECO:0000313" key="4">
    <source>
        <dbReference type="Proteomes" id="UP000553776"/>
    </source>
</evidence>
<name>A0A841U5E3_9BACL</name>
<evidence type="ECO:0000256" key="2">
    <source>
        <dbReference type="SAM" id="Phobius"/>
    </source>
</evidence>
<comment type="caution">
    <text evidence="3">The sequence shown here is derived from an EMBL/GenBank/DDBJ whole genome shotgun (WGS) entry which is preliminary data.</text>
</comment>
<protein>
    <submittedName>
        <fullName evidence="3">Uncharacterized protein</fullName>
    </submittedName>
</protein>
<proteinExistence type="predicted"/>
<keyword evidence="2" id="KW-0472">Membrane</keyword>
<feature type="transmembrane region" description="Helical" evidence="2">
    <location>
        <begin position="14"/>
        <end position="35"/>
    </location>
</feature>
<gene>
    <name evidence="3" type="ORF">H7B90_17715</name>
</gene>
<dbReference type="Proteomes" id="UP000553776">
    <property type="component" value="Unassembled WGS sequence"/>
</dbReference>
<dbReference type="EMBL" id="JACJVR010000069">
    <property type="protein sequence ID" value="MBB6693244.1"/>
    <property type="molecule type" value="Genomic_DNA"/>
</dbReference>
<reference evidence="3 4" key="1">
    <citation type="submission" date="2020-08" db="EMBL/GenBank/DDBJ databases">
        <title>Cohnella phylogeny.</title>
        <authorList>
            <person name="Dunlap C."/>
        </authorList>
    </citation>
    <scope>NUCLEOTIDE SEQUENCE [LARGE SCALE GENOMIC DNA]</scope>
    <source>
        <strain evidence="3 4">DSM 25239</strain>
    </source>
</reference>
<evidence type="ECO:0000256" key="1">
    <source>
        <dbReference type="SAM" id="MobiDB-lite"/>
    </source>
</evidence>
<accession>A0A841U5E3</accession>
<dbReference type="RefSeq" id="WP_185137228.1">
    <property type="nucleotide sequence ID" value="NZ_JACJVR010000069.1"/>
</dbReference>
<keyword evidence="2" id="KW-1133">Transmembrane helix</keyword>
<evidence type="ECO:0000313" key="3">
    <source>
        <dbReference type="EMBL" id="MBB6693244.1"/>
    </source>
</evidence>
<keyword evidence="4" id="KW-1185">Reference proteome</keyword>